<comment type="caution">
    <text evidence="2">The sequence shown here is derived from an EMBL/GenBank/DDBJ whole genome shotgun (WGS) entry which is preliminary data.</text>
</comment>
<evidence type="ECO:0000313" key="3">
    <source>
        <dbReference type="Proteomes" id="UP001166286"/>
    </source>
</evidence>
<dbReference type="Proteomes" id="UP001166286">
    <property type="component" value="Unassembled WGS sequence"/>
</dbReference>
<dbReference type="Pfam" id="PF11937">
    <property type="entry name" value="DUF3455"/>
    <property type="match status" value="1"/>
</dbReference>
<dbReference type="PANTHER" id="PTHR35567">
    <property type="entry name" value="MALATE DEHYDROGENASE (AFU_ORTHOLOGUE AFUA_2G13800)"/>
    <property type="match status" value="1"/>
</dbReference>
<gene>
    <name evidence="2" type="ORF">JMJ35_000241</name>
</gene>
<dbReference type="EMBL" id="JAFEKC020000001">
    <property type="protein sequence ID" value="KAK0517086.1"/>
    <property type="molecule type" value="Genomic_DNA"/>
</dbReference>
<proteinExistence type="predicted"/>
<dbReference type="AlphaFoldDB" id="A0AA39RB33"/>
<evidence type="ECO:0008006" key="4">
    <source>
        <dbReference type="Google" id="ProtNLM"/>
    </source>
</evidence>
<dbReference type="PANTHER" id="PTHR35567:SF1">
    <property type="entry name" value="CONSERVED FUNGAL PROTEIN (AFU_ORTHOLOGUE AFUA_1G14230)"/>
    <property type="match status" value="1"/>
</dbReference>
<protein>
    <recommendedName>
        <fullName evidence="4">Malate dehydrogenase</fullName>
    </recommendedName>
</protein>
<dbReference type="InterPro" id="IPR021851">
    <property type="entry name" value="DUF3455"/>
</dbReference>
<feature type="signal peptide" evidence="1">
    <location>
        <begin position="1"/>
        <end position="25"/>
    </location>
</feature>
<sequence>MSTTRPSTLLTLTLLLTTLFSIISASPLASPVQPRNNQSPGANLASYTVPTSDGSSTTLPAPTGTLKAITLGRGTQNYTCAAATSATPSPVPVSIGALADLFDVTCLLNLIPASEGEALIDLLPPYLINFPLSLVNQYSIPVVGHHYFNSAGKPTFDLGSLGFLTAKKTGDIPAPANACPGQGDQGYGAVDWLNLVDAGGSVGLSEVYRVETAGGKQQPACDGFVGNIEVQYAALYWFYH</sequence>
<organism evidence="2 3">
    <name type="scientific">Cladonia borealis</name>
    <dbReference type="NCBI Taxonomy" id="184061"/>
    <lineage>
        <taxon>Eukaryota</taxon>
        <taxon>Fungi</taxon>
        <taxon>Dikarya</taxon>
        <taxon>Ascomycota</taxon>
        <taxon>Pezizomycotina</taxon>
        <taxon>Lecanoromycetes</taxon>
        <taxon>OSLEUM clade</taxon>
        <taxon>Lecanoromycetidae</taxon>
        <taxon>Lecanorales</taxon>
        <taxon>Lecanorineae</taxon>
        <taxon>Cladoniaceae</taxon>
        <taxon>Cladonia</taxon>
    </lineage>
</organism>
<evidence type="ECO:0000313" key="2">
    <source>
        <dbReference type="EMBL" id="KAK0517086.1"/>
    </source>
</evidence>
<keyword evidence="1" id="KW-0732">Signal</keyword>
<accession>A0AA39RB33</accession>
<keyword evidence="3" id="KW-1185">Reference proteome</keyword>
<name>A0AA39RB33_9LECA</name>
<evidence type="ECO:0000256" key="1">
    <source>
        <dbReference type="SAM" id="SignalP"/>
    </source>
</evidence>
<feature type="chain" id="PRO_5041256739" description="Malate dehydrogenase" evidence="1">
    <location>
        <begin position="26"/>
        <end position="240"/>
    </location>
</feature>
<reference evidence="2" key="1">
    <citation type="submission" date="2023-03" db="EMBL/GenBank/DDBJ databases">
        <title>Complete genome of Cladonia borealis.</title>
        <authorList>
            <person name="Park H."/>
        </authorList>
    </citation>
    <scope>NUCLEOTIDE SEQUENCE</scope>
    <source>
        <strain evidence="2">ANT050790</strain>
    </source>
</reference>